<evidence type="ECO:0000313" key="7">
    <source>
        <dbReference type="EMBL" id="MFG1709748.1"/>
    </source>
</evidence>
<sequence>MTRTTPLPTVLRTSGTVAMAACAAALLALINYTVPMVTVSEPAPTSARVAPVPAWILNAIALGLSALLLIASGLADDHGRKRDYVIGTWVLATGALMAGLSVNTLMFVTARLLQGRLRGRAGGLGHLCEHAQSPRSCTATLELIARSHTATVRPRHG</sequence>
<dbReference type="Proteomes" id="UP001603978">
    <property type="component" value="Unassembled WGS sequence"/>
</dbReference>
<evidence type="ECO:0000256" key="3">
    <source>
        <dbReference type="ARBA" id="ARBA00022989"/>
    </source>
</evidence>
<accession>A0ABW7AUI7</accession>
<evidence type="ECO:0000256" key="1">
    <source>
        <dbReference type="ARBA" id="ARBA00004651"/>
    </source>
</evidence>
<evidence type="ECO:0000259" key="6">
    <source>
        <dbReference type="PROSITE" id="PS50850"/>
    </source>
</evidence>
<organism evidence="7 8">
    <name type="scientific">Nonomuraea marmarensis</name>
    <dbReference type="NCBI Taxonomy" id="3351344"/>
    <lineage>
        <taxon>Bacteria</taxon>
        <taxon>Bacillati</taxon>
        <taxon>Actinomycetota</taxon>
        <taxon>Actinomycetes</taxon>
        <taxon>Streptosporangiales</taxon>
        <taxon>Streptosporangiaceae</taxon>
        <taxon>Nonomuraea</taxon>
    </lineage>
</organism>
<name>A0ABW7AUI7_9ACTN</name>
<comment type="caution">
    <text evidence="7">The sequence shown here is derived from an EMBL/GenBank/DDBJ whole genome shotgun (WGS) entry which is preliminary data.</text>
</comment>
<keyword evidence="8" id="KW-1185">Reference proteome</keyword>
<dbReference type="InterPro" id="IPR036259">
    <property type="entry name" value="MFS_trans_sf"/>
</dbReference>
<keyword evidence="2 5" id="KW-0812">Transmembrane</keyword>
<keyword evidence="4 5" id="KW-0472">Membrane</keyword>
<dbReference type="PROSITE" id="PS50850">
    <property type="entry name" value="MFS"/>
    <property type="match status" value="1"/>
</dbReference>
<dbReference type="RefSeq" id="WP_393174821.1">
    <property type="nucleotide sequence ID" value="NZ_JBICRM010000039.1"/>
</dbReference>
<dbReference type="Gene3D" id="1.20.1720.10">
    <property type="entry name" value="Multidrug resistance protein D"/>
    <property type="match status" value="1"/>
</dbReference>
<feature type="transmembrane region" description="Helical" evidence="5">
    <location>
        <begin position="15"/>
        <end position="34"/>
    </location>
</feature>
<evidence type="ECO:0000256" key="4">
    <source>
        <dbReference type="ARBA" id="ARBA00023136"/>
    </source>
</evidence>
<comment type="subcellular location">
    <subcellularLocation>
        <location evidence="1">Cell membrane</location>
        <topology evidence="1">Multi-pass membrane protein</topology>
    </subcellularLocation>
</comment>
<dbReference type="SUPFAM" id="SSF103473">
    <property type="entry name" value="MFS general substrate transporter"/>
    <property type="match status" value="1"/>
</dbReference>
<feature type="transmembrane region" description="Helical" evidence="5">
    <location>
        <begin position="86"/>
        <end position="110"/>
    </location>
</feature>
<reference evidence="7 8" key="1">
    <citation type="submission" date="2024-10" db="EMBL/GenBank/DDBJ databases">
        <authorList>
            <person name="Topkara A.R."/>
            <person name="Saygin H."/>
        </authorList>
    </citation>
    <scope>NUCLEOTIDE SEQUENCE [LARGE SCALE GENOMIC DNA]</scope>
    <source>
        <strain evidence="7 8">M3C6</strain>
    </source>
</reference>
<dbReference type="EMBL" id="JBICRM010000039">
    <property type="protein sequence ID" value="MFG1709748.1"/>
    <property type="molecule type" value="Genomic_DNA"/>
</dbReference>
<evidence type="ECO:0000313" key="8">
    <source>
        <dbReference type="Proteomes" id="UP001603978"/>
    </source>
</evidence>
<dbReference type="InterPro" id="IPR020846">
    <property type="entry name" value="MFS_dom"/>
</dbReference>
<feature type="transmembrane region" description="Helical" evidence="5">
    <location>
        <begin position="55"/>
        <end position="74"/>
    </location>
</feature>
<keyword evidence="3 5" id="KW-1133">Transmembrane helix</keyword>
<protein>
    <recommendedName>
        <fullName evidence="6">Major facilitator superfamily (MFS) profile domain-containing protein</fullName>
    </recommendedName>
</protein>
<feature type="domain" description="Major facilitator superfamily (MFS) profile" evidence="6">
    <location>
        <begin position="17"/>
        <end position="157"/>
    </location>
</feature>
<evidence type="ECO:0000256" key="2">
    <source>
        <dbReference type="ARBA" id="ARBA00022692"/>
    </source>
</evidence>
<gene>
    <name evidence="7" type="ORF">ACFLIM_41865</name>
</gene>
<proteinExistence type="predicted"/>
<evidence type="ECO:0000256" key="5">
    <source>
        <dbReference type="SAM" id="Phobius"/>
    </source>
</evidence>